<protein>
    <submittedName>
        <fullName evidence="2">Uncharacterized protein</fullName>
    </submittedName>
</protein>
<organism evidence="2 3">
    <name type="scientific">Phytophthora infestans</name>
    <name type="common">Potato late blight agent</name>
    <name type="synonym">Botrytis infestans</name>
    <dbReference type="NCBI Taxonomy" id="4787"/>
    <lineage>
        <taxon>Eukaryota</taxon>
        <taxon>Sar</taxon>
        <taxon>Stramenopiles</taxon>
        <taxon>Oomycota</taxon>
        <taxon>Peronosporomycetes</taxon>
        <taxon>Peronosporales</taxon>
        <taxon>Peronosporaceae</taxon>
        <taxon>Phytophthora</taxon>
    </lineage>
</organism>
<sequence length="118" mass="12975">TTARVRNAGERDMKTLAQEAGKRGAGAGVDSGEDSDVAGTTETSRKTKGHNLETRSKWQSSIERSARRLPSPRSSCCLAKIPSRPRMIRKITMHTSRPATTRRKTTLKTTLKTTCQFA</sequence>
<name>A0A8S9UHC1_PHYIN</name>
<feature type="compositionally biased region" description="Low complexity" evidence="1">
    <location>
        <begin position="68"/>
        <end position="78"/>
    </location>
</feature>
<proteinExistence type="predicted"/>
<evidence type="ECO:0000313" key="2">
    <source>
        <dbReference type="EMBL" id="KAF4138857.1"/>
    </source>
</evidence>
<evidence type="ECO:0000256" key="1">
    <source>
        <dbReference type="SAM" id="MobiDB-lite"/>
    </source>
</evidence>
<feature type="non-terminal residue" evidence="2">
    <location>
        <position position="1"/>
    </location>
</feature>
<dbReference type="AlphaFoldDB" id="A0A8S9UHC1"/>
<accession>A0A8S9UHC1</accession>
<dbReference type="Proteomes" id="UP000704712">
    <property type="component" value="Unassembled WGS sequence"/>
</dbReference>
<dbReference type="EMBL" id="JAACNO010001609">
    <property type="protein sequence ID" value="KAF4138857.1"/>
    <property type="molecule type" value="Genomic_DNA"/>
</dbReference>
<feature type="region of interest" description="Disordered" evidence="1">
    <location>
        <begin position="1"/>
        <end position="78"/>
    </location>
</feature>
<reference evidence="2" key="1">
    <citation type="submission" date="2020-03" db="EMBL/GenBank/DDBJ databases">
        <title>Hybrid Assembly of Korean Phytophthora infestans isolates.</title>
        <authorList>
            <person name="Prokchorchik M."/>
            <person name="Lee Y."/>
            <person name="Seo J."/>
            <person name="Cho J.-H."/>
            <person name="Park Y.-E."/>
            <person name="Jang D.-C."/>
            <person name="Im J.-S."/>
            <person name="Choi J.-G."/>
            <person name="Park H.-J."/>
            <person name="Lee G.-B."/>
            <person name="Lee Y.-G."/>
            <person name="Hong S.-Y."/>
            <person name="Cho K."/>
            <person name="Sohn K.H."/>
        </authorList>
    </citation>
    <scope>NUCLEOTIDE SEQUENCE</scope>
    <source>
        <strain evidence="2">KR_2_A2</strain>
    </source>
</reference>
<evidence type="ECO:0000313" key="3">
    <source>
        <dbReference type="Proteomes" id="UP000704712"/>
    </source>
</evidence>
<comment type="caution">
    <text evidence="2">The sequence shown here is derived from an EMBL/GenBank/DDBJ whole genome shotgun (WGS) entry which is preliminary data.</text>
</comment>
<gene>
    <name evidence="2" type="ORF">GN958_ATG11953</name>
</gene>